<protein>
    <submittedName>
        <fullName evidence="5">Chymotrypsin-elastase inhibitor ixodidin-like protein</fullName>
    </submittedName>
</protein>
<proteinExistence type="predicted"/>
<dbReference type="GO" id="GO:0030414">
    <property type="term" value="F:peptidase inhibitor activity"/>
    <property type="evidence" value="ECO:0007669"/>
    <property type="project" value="UniProtKB-KW"/>
</dbReference>
<dbReference type="EMBL" id="SDOV01000004">
    <property type="protein sequence ID" value="KAH7642453.1"/>
    <property type="molecule type" value="Genomic_DNA"/>
</dbReference>
<dbReference type="CDD" id="cd19941">
    <property type="entry name" value="TIL"/>
    <property type="match status" value="1"/>
</dbReference>
<keyword evidence="3" id="KW-1133">Transmembrane helix</keyword>
<dbReference type="Proteomes" id="UP000828236">
    <property type="component" value="Unassembled WGS sequence"/>
</dbReference>
<dbReference type="InterPro" id="IPR036084">
    <property type="entry name" value="Ser_inhib-like_sf"/>
</dbReference>
<feature type="transmembrane region" description="Helical" evidence="3">
    <location>
        <begin position="6"/>
        <end position="28"/>
    </location>
</feature>
<name>A0A9D4P1U0_DERFA</name>
<keyword evidence="1" id="KW-0646">Protease inhibitor</keyword>
<evidence type="ECO:0000256" key="2">
    <source>
        <dbReference type="ARBA" id="ARBA00023157"/>
    </source>
</evidence>
<dbReference type="Pfam" id="PF01826">
    <property type="entry name" value="TIL"/>
    <property type="match status" value="1"/>
</dbReference>
<keyword evidence="2" id="KW-1015">Disulfide bond</keyword>
<feature type="domain" description="TIL" evidence="4">
    <location>
        <begin position="40"/>
        <end position="97"/>
    </location>
</feature>
<dbReference type="AlphaFoldDB" id="A0A9D4P1U0"/>
<dbReference type="PANTHER" id="PTHR23259:SF70">
    <property type="entry name" value="ACCESSORY GLAND PROTEIN ACP62F-RELATED"/>
    <property type="match status" value="1"/>
</dbReference>
<organism evidence="5">
    <name type="scientific">Dermatophagoides farinae</name>
    <name type="common">American house dust mite</name>
    <dbReference type="NCBI Taxonomy" id="6954"/>
    <lineage>
        <taxon>Eukaryota</taxon>
        <taxon>Metazoa</taxon>
        <taxon>Ecdysozoa</taxon>
        <taxon>Arthropoda</taxon>
        <taxon>Chelicerata</taxon>
        <taxon>Arachnida</taxon>
        <taxon>Acari</taxon>
        <taxon>Acariformes</taxon>
        <taxon>Sarcoptiformes</taxon>
        <taxon>Astigmata</taxon>
        <taxon>Psoroptidia</taxon>
        <taxon>Analgoidea</taxon>
        <taxon>Pyroglyphidae</taxon>
        <taxon>Dermatophagoidinae</taxon>
        <taxon>Dermatophagoides</taxon>
    </lineage>
</organism>
<dbReference type="Gene3D" id="2.10.25.10">
    <property type="entry name" value="Laminin"/>
    <property type="match status" value="1"/>
</dbReference>
<dbReference type="PANTHER" id="PTHR23259">
    <property type="entry name" value="RIDDLE"/>
    <property type="match status" value="1"/>
</dbReference>
<gene>
    <name evidence="5" type="ORF">HUG17_5498</name>
</gene>
<evidence type="ECO:0000313" key="5">
    <source>
        <dbReference type="EMBL" id="KAH7642453.1"/>
    </source>
</evidence>
<keyword evidence="3" id="KW-0812">Transmembrane</keyword>
<comment type="caution">
    <text evidence="5">The sequence shown here is derived from an EMBL/GenBank/DDBJ whole genome shotgun (WGS) entry which is preliminary data.</text>
</comment>
<keyword evidence="3" id="KW-0472">Membrane</keyword>
<reference evidence="5" key="1">
    <citation type="submission" date="2020-06" db="EMBL/GenBank/DDBJ databases">
        <authorList>
            <person name="Ji K."/>
            <person name="Li J."/>
        </authorList>
    </citation>
    <scope>NUCLEOTIDE SEQUENCE</scope>
    <source>
        <strain evidence="5">JKM2019</strain>
        <tissue evidence="5">Whole body</tissue>
    </source>
</reference>
<evidence type="ECO:0000259" key="4">
    <source>
        <dbReference type="Pfam" id="PF01826"/>
    </source>
</evidence>
<accession>A0A9D4P1U0</accession>
<sequence length="125" mass="14317">MNNYSSIIRFLIGFISIVILIGTISPIVDSQRKGGRRGSCGMNAFWNECATACPENCYNYGRPRPCTLNCLQRCSCRSGFVFESSSSSSRCIPIGHCRGRGQSGRRWNRNFQRNWRYNNNNYYYG</sequence>
<dbReference type="SUPFAM" id="SSF57567">
    <property type="entry name" value="Serine protease inhibitors"/>
    <property type="match status" value="1"/>
</dbReference>
<evidence type="ECO:0000256" key="3">
    <source>
        <dbReference type="SAM" id="Phobius"/>
    </source>
</evidence>
<dbReference type="InterPro" id="IPR051368">
    <property type="entry name" value="SerProtInhib-TIL_Domain"/>
</dbReference>
<dbReference type="InterPro" id="IPR002919">
    <property type="entry name" value="TIL_dom"/>
</dbReference>
<evidence type="ECO:0000256" key="1">
    <source>
        <dbReference type="ARBA" id="ARBA00022690"/>
    </source>
</evidence>
<reference evidence="5" key="2">
    <citation type="journal article" date="2021" name="World Allergy Organ. J.">
        <title>Chromosome-level assembly of Dermatophagoides farinae genome and transcriptome reveals two novel allergens Der f 37 and Der f 39.</title>
        <authorList>
            <person name="Chen J."/>
            <person name="Cai Z."/>
            <person name="Fan D."/>
            <person name="Hu J."/>
            <person name="Hou Y."/>
            <person name="He Y."/>
            <person name="Zhang Z."/>
            <person name="Zhao Z."/>
            <person name="Gao P."/>
            <person name="Hu W."/>
            <person name="Sun J."/>
            <person name="Li J."/>
            <person name="Ji K."/>
        </authorList>
    </citation>
    <scope>NUCLEOTIDE SEQUENCE</scope>
    <source>
        <strain evidence="5">JKM2019</strain>
    </source>
</reference>